<accession>A0A2G9ZEU9</accession>
<protein>
    <submittedName>
        <fullName evidence="2">Transcriptional regulator</fullName>
    </submittedName>
</protein>
<organism evidence="2 3">
    <name type="scientific">bacterium (Candidatus Gribaldobacteria) CG23_combo_of_CG06-09_8_20_14_all_37_87_8</name>
    <dbReference type="NCBI Taxonomy" id="2014278"/>
    <lineage>
        <taxon>Bacteria</taxon>
        <taxon>Candidatus Gribaldobacteria</taxon>
    </lineage>
</organism>
<evidence type="ECO:0000259" key="1">
    <source>
        <dbReference type="PROSITE" id="PS50943"/>
    </source>
</evidence>
<dbReference type="SMART" id="SM00530">
    <property type="entry name" value="HTH_XRE"/>
    <property type="match status" value="1"/>
</dbReference>
<proteinExistence type="predicted"/>
<sequence>MSKKNNDQIKKAVDFDEYLALRIKNKKFRNDFENYGKQLEISYKVLQLHKQEGVSQKELAEKIGTHQSNVARIESGQQNLTTALLQKIALAFGRKLVIDFAM</sequence>
<dbReference type="GO" id="GO:0003677">
    <property type="term" value="F:DNA binding"/>
    <property type="evidence" value="ECO:0007669"/>
    <property type="project" value="InterPro"/>
</dbReference>
<comment type="caution">
    <text evidence="2">The sequence shown here is derived from an EMBL/GenBank/DDBJ whole genome shotgun (WGS) entry which is preliminary data.</text>
</comment>
<name>A0A2G9ZEU9_9BACT</name>
<dbReference type="EMBL" id="PCSB01000045">
    <property type="protein sequence ID" value="PIP31692.1"/>
    <property type="molecule type" value="Genomic_DNA"/>
</dbReference>
<dbReference type="CDD" id="cd00093">
    <property type="entry name" value="HTH_XRE"/>
    <property type="match status" value="1"/>
</dbReference>
<dbReference type="Gene3D" id="1.10.260.40">
    <property type="entry name" value="lambda repressor-like DNA-binding domains"/>
    <property type="match status" value="1"/>
</dbReference>
<dbReference type="InterPro" id="IPR001387">
    <property type="entry name" value="Cro/C1-type_HTH"/>
</dbReference>
<dbReference type="Pfam" id="PF01381">
    <property type="entry name" value="HTH_3"/>
    <property type="match status" value="1"/>
</dbReference>
<evidence type="ECO:0000313" key="3">
    <source>
        <dbReference type="Proteomes" id="UP000230447"/>
    </source>
</evidence>
<feature type="domain" description="HTH cro/C1-type" evidence="1">
    <location>
        <begin position="50"/>
        <end position="100"/>
    </location>
</feature>
<dbReference type="AlphaFoldDB" id="A0A2G9ZEU9"/>
<reference evidence="2 3" key="1">
    <citation type="submission" date="2017-09" db="EMBL/GenBank/DDBJ databases">
        <title>Depth-based differentiation of microbial function through sediment-hosted aquifers and enrichment of novel symbionts in the deep terrestrial subsurface.</title>
        <authorList>
            <person name="Probst A.J."/>
            <person name="Ladd B."/>
            <person name="Jarett J.K."/>
            <person name="Geller-Mcgrath D.E."/>
            <person name="Sieber C.M."/>
            <person name="Emerson J.B."/>
            <person name="Anantharaman K."/>
            <person name="Thomas B.C."/>
            <person name="Malmstrom R."/>
            <person name="Stieglmeier M."/>
            <person name="Klingl A."/>
            <person name="Woyke T."/>
            <person name="Ryan C.M."/>
            <person name="Banfield J.F."/>
        </authorList>
    </citation>
    <scope>NUCLEOTIDE SEQUENCE [LARGE SCALE GENOMIC DNA]</scope>
    <source>
        <strain evidence="2">CG23_combo_of_CG06-09_8_20_14_all_37_87_8</strain>
    </source>
</reference>
<dbReference type="Proteomes" id="UP000230447">
    <property type="component" value="Unassembled WGS sequence"/>
</dbReference>
<dbReference type="PROSITE" id="PS50943">
    <property type="entry name" value="HTH_CROC1"/>
    <property type="match status" value="1"/>
</dbReference>
<gene>
    <name evidence="2" type="ORF">COX24_02190</name>
</gene>
<evidence type="ECO:0000313" key="2">
    <source>
        <dbReference type="EMBL" id="PIP31692.1"/>
    </source>
</evidence>
<dbReference type="InterPro" id="IPR010982">
    <property type="entry name" value="Lambda_DNA-bd_dom_sf"/>
</dbReference>
<dbReference type="SUPFAM" id="SSF47413">
    <property type="entry name" value="lambda repressor-like DNA-binding domains"/>
    <property type="match status" value="1"/>
</dbReference>